<gene>
    <name evidence="3" type="ORF">BCR44DRAFT_54653</name>
</gene>
<feature type="chain" id="PRO_5013141619" evidence="2">
    <location>
        <begin position="27"/>
        <end position="59"/>
    </location>
</feature>
<comment type="caution">
    <text evidence="3">The sequence shown here is derived from an EMBL/GenBank/DDBJ whole genome shotgun (WGS) entry which is preliminary data.</text>
</comment>
<dbReference type="EMBL" id="MCFL01000004">
    <property type="protein sequence ID" value="ORZ39786.1"/>
    <property type="molecule type" value="Genomic_DNA"/>
</dbReference>
<proteinExistence type="predicted"/>
<dbReference type="Proteomes" id="UP000193411">
    <property type="component" value="Unassembled WGS sequence"/>
</dbReference>
<keyword evidence="4" id="KW-1185">Reference proteome</keyword>
<reference evidence="3 4" key="1">
    <citation type="submission" date="2016-07" db="EMBL/GenBank/DDBJ databases">
        <title>Pervasive Adenine N6-methylation of Active Genes in Fungi.</title>
        <authorList>
            <consortium name="DOE Joint Genome Institute"/>
            <person name="Mondo S.J."/>
            <person name="Dannebaum R.O."/>
            <person name="Kuo R.C."/>
            <person name="Labutti K."/>
            <person name="Haridas S."/>
            <person name="Kuo A."/>
            <person name="Salamov A."/>
            <person name="Ahrendt S.R."/>
            <person name="Lipzen A."/>
            <person name="Sullivan W."/>
            <person name="Andreopoulos W.B."/>
            <person name="Clum A."/>
            <person name="Lindquist E."/>
            <person name="Daum C."/>
            <person name="Ramamoorthy G.K."/>
            <person name="Gryganskyi A."/>
            <person name="Culley D."/>
            <person name="Magnuson J.K."/>
            <person name="James T.Y."/>
            <person name="O'Malley M.A."/>
            <person name="Stajich J.E."/>
            <person name="Spatafora J.W."/>
            <person name="Visel A."/>
            <person name="Grigoriev I.V."/>
        </authorList>
    </citation>
    <scope>NUCLEOTIDE SEQUENCE [LARGE SCALE GENOMIC DNA]</scope>
    <source>
        <strain evidence="3 4">PL171</strain>
    </source>
</reference>
<evidence type="ECO:0000256" key="1">
    <source>
        <dbReference type="SAM" id="MobiDB-lite"/>
    </source>
</evidence>
<feature type="region of interest" description="Disordered" evidence="1">
    <location>
        <begin position="30"/>
        <end position="59"/>
    </location>
</feature>
<dbReference type="AlphaFoldDB" id="A0A1Y2HYU8"/>
<keyword evidence="2" id="KW-0732">Signal</keyword>
<organism evidence="3 4">
    <name type="scientific">Catenaria anguillulae PL171</name>
    <dbReference type="NCBI Taxonomy" id="765915"/>
    <lineage>
        <taxon>Eukaryota</taxon>
        <taxon>Fungi</taxon>
        <taxon>Fungi incertae sedis</taxon>
        <taxon>Blastocladiomycota</taxon>
        <taxon>Blastocladiomycetes</taxon>
        <taxon>Blastocladiales</taxon>
        <taxon>Catenariaceae</taxon>
        <taxon>Catenaria</taxon>
    </lineage>
</organism>
<evidence type="ECO:0000313" key="4">
    <source>
        <dbReference type="Proteomes" id="UP000193411"/>
    </source>
</evidence>
<accession>A0A1Y2HYU8</accession>
<evidence type="ECO:0000256" key="2">
    <source>
        <dbReference type="SAM" id="SignalP"/>
    </source>
</evidence>
<name>A0A1Y2HYU8_9FUNG</name>
<feature type="signal peptide" evidence="2">
    <location>
        <begin position="1"/>
        <end position="26"/>
    </location>
</feature>
<protein>
    <submittedName>
        <fullName evidence="3">Uncharacterized protein</fullName>
    </submittedName>
</protein>
<feature type="compositionally biased region" description="Acidic residues" evidence="1">
    <location>
        <begin position="47"/>
        <end position="59"/>
    </location>
</feature>
<sequence length="59" mass="6364">MSTTRLLLTRPLTVAVTLCLAVLIAARPAPVPGPQLEHARRGRSPLSEDDGELEDTAWT</sequence>
<evidence type="ECO:0000313" key="3">
    <source>
        <dbReference type="EMBL" id="ORZ39786.1"/>
    </source>
</evidence>